<dbReference type="RefSeq" id="WP_390361172.1">
    <property type="nucleotide sequence ID" value="NZ_JBHTKJ010000016.1"/>
</dbReference>
<sequence length="148" mass="17575">MEWYIKSFQELTNNDLYELMKARVDVFVVEQECPYPELDNYDQEAIHYFLKINNEMAAIVRILPADTKYQEVSIGRVMVKEKYRGNGYAQQIMKKAIEYVVNVWDESIIKLQAQEHLKDFYGSFGFKQISPSYMDDGIPHIDMVWKQK</sequence>
<dbReference type="PANTHER" id="PTHR13355:SF11">
    <property type="entry name" value="GLUCOSAMINE 6-PHOSPHATE N-ACETYLTRANSFERASE"/>
    <property type="match status" value="1"/>
</dbReference>
<dbReference type="SUPFAM" id="SSF55729">
    <property type="entry name" value="Acyl-CoA N-acyltransferases (Nat)"/>
    <property type="match status" value="1"/>
</dbReference>
<evidence type="ECO:0000259" key="1">
    <source>
        <dbReference type="PROSITE" id="PS51186"/>
    </source>
</evidence>
<evidence type="ECO:0000313" key="3">
    <source>
        <dbReference type="Proteomes" id="UP001597040"/>
    </source>
</evidence>
<dbReference type="InterPro" id="IPR016181">
    <property type="entry name" value="Acyl_CoA_acyltransferase"/>
</dbReference>
<dbReference type="EMBL" id="JBHTKJ010000016">
    <property type="protein sequence ID" value="MFD1038320.1"/>
    <property type="molecule type" value="Genomic_DNA"/>
</dbReference>
<organism evidence="2 3">
    <name type="scientific">Virgibacillus byunsanensis</name>
    <dbReference type="NCBI Taxonomy" id="570945"/>
    <lineage>
        <taxon>Bacteria</taxon>
        <taxon>Bacillati</taxon>
        <taxon>Bacillota</taxon>
        <taxon>Bacilli</taxon>
        <taxon>Bacillales</taxon>
        <taxon>Bacillaceae</taxon>
        <taxon>Virgibacillus</taxon>
    </lineage>
</organism>
<accession>A0ABW3LN28</accession>
<dbReference type="InterPro" id="IPR039143">
    <property type="entry name" value="GNPNAT1-like"/>
</dbReference>
<dbReference type="Proteomes" id="UP001597040">
    <property type="component" value="Unassembled WGS sequence"/>
</dbReference>
<dbReference type="PANTHER" id="PTHR13355">
    <property type="entry name" value="GLUCOSAMINE 6-PHOSPHATE N-ACETYLTRANSFERASE"/>
    <property type="match status" value="1"/>
</dbReference>
<proteinExistence type="predicted"/>
<feature type="domain" description="N-acetyltransferase" evidence="1">
    <location>
        <begin position="6"/>
        <end position="148"/>
    </location>
</feature>
<name>A0ABW3LN28_9BACI</name>
<dbReference type="InterPro" id="IPR000182">
    <property type="entry name" value="GNAT_dom"/>
</dbReference>
<dbReference type="Pfam" id="PF13673">
    <property type="entry name" value="Acetyltransf_10"/>
    <property type="match status" value="1"/>
</dbReference>
<dbReference type="PROSITE" id="PS51186">
    <property type="entry name" value="GNAT"/>
    <property type="match status" value="1"/>
</dbReference>
<keyword evidence="3" id="KW-1185">Reference proteome</keyword>
<reference evidence="3" key="1">
    <citation type="journal article" date="2019" name="Int. J. Syst. Evol. Microbiol.">
        <title>The Global Catalogue of Microorganisms (GCM) 10K type strain sequencing project: providing services to taxonomists for standard genome sequencing and annotation.</title>
        <authorList>
            <consortium name="The Broad Institute Genomics Platform"/>
            <consortium name="The Broad Institute Genome Sequencing Center for Infectious Disease"/>
            <person name="Wu L."/>
            <person name="Ma J."/>
        </authorList>
    </citation>
    <scope>NUCLEOTIDE SEQUENCE [LARGE SCALE GENOMIC DNA]</scope>
    <source>
        <strain evidence="3">CCUG 56754</strain>
    </source>
</reference>
<dbReference type="Gene3D" id="3.40.630.30">
    <property type="match status" value="1"/>
</dbReference>
<protein>
    <submittedName>
        <fullName evidence="2">GNAT family N-acetyltransferase</fullName>
    </submittedName>
</protein>
<dbReference type="CDD" id="cd04301">
    <property type="entry name" value="NAT_SF"/>
    <property type="match status" value="1"/>
</dbReference>
<comment type="caution">
    <text evidence="2">The sequence shown here is derived from an EMBL/GenBank/DDBJ whole genome shotgun (WGS) entry which is preliminary data.</text>
</comment>
<gene>
    <name evidence="2" type="ORF">ACFQ3N_07830</name>
</gene>
<evidence type="ECO:0000313" key="2">
    <source>
        <dbReference type="EMBL" id="MFD1038320.1"/>
    </source>
</evidence>